<dbReference type="InterPro" id="IPR027417">
    <property type="entry name" value="P-loop_NTPase"/>
</dbReference>
<evidence type="ECO:0000313" key="14">
    <source>
        <dbReference type="Proteomes" id="UP001156645"/>
    </source>
</evidence>
<dbReference type="InterPro" id="IPR006483">
    <property type="entry name" value="CRISPR-assoc_Cas3_HD"/>
</dbReference>
<dbReference type="GO" id="GO:0051607">
    <property type="term" value="P:defense response to virus"/>
    <property type="evidence" value="ECO:0007669"/>
    <property type="project" value="UniProtKB-KW"/>
</dbReference>
<dbReference type="GO" id="GO:0016787">
    <property type="term" value="F:hydrolase activity"/>
    <property type="evidence" value="ECO:0007669"/>
    <property type="project" value="UniProtKB-KW"/>
</dbReference>
<dbReference type="InterPro" id="IPR011545">
    <property type="entry name" value="DEAD/DEAH_box_helicase_dom"/>
</dbReference>
<dbReference type="Proteomes" id="UP000198501">
    <property type="component" value="Unassembled WGS sequence"/>
</dbReference>
<proteinExistence type="inferred from homology"/>
<dbReference type="AlphaFoldDB" id="A0A1G6VH38"/>
<name>A0A1G6VH38_9GAMM</name>
<dbReference type="PROSITE" id="PS51643">
    <property type="entry name" value="HD_CAS3"/>
    <property type="match status" value="1"/>
</dbReference>
<dbReference type="Pfam" id="PF00270">
    <property type="entry name" value="DEAD"/>
    <property type="match status" value="1"/>
</dbReference>
<dbReference type="Gene3D" id="3.40.50.300">
    <property type="entry name" value="P-loop containing nucleotide triphosphate hydrolases"/>
    <property type="match status" value="2"/>
</dbReference>
<dbReference type="GO" id="GO:0004386">
    <property type="term" value="F:helicase activity"/>
    <property type="evidence" value="ECO:0007669"/>
    <property type="project" value="UniProtKB-KW"/>
</dbReference>
<dbReference type="CDD" id="cd09641">
    <property type="entry name" value="Cas3''_I"/>
    <property type="match status" value="1"/>
</dbReference>
<evidence type="ECO:0000256" key="8">
    <source>
        <dbReference type="ARBA" id="ARBA00022840"/>
    </source>
</evidence>
<evidence type="ECO:0000313" key="12">
    <source>
        <dbReference type="EMBL" id="SDD52824.1"/>
    </source>
</evidence>
<evidence type="ECO:0000256" key="6">
    <source>
        <dbReference type="ARBA" id="ARBA00022801"/>
    </source>
</evidence>
<dbReference type="InterPro" id="IPR006474">
    <property type="entry name" value="Helicase_Cas3_CRISPR-ass_core"/>
</dbReference>
<evidence type="ECO:0000256" key="1">
    <source>
        <dbReference type="ARBA" id="ARBA00006847"/>
    </source>
</evidence>
<dbReference type="GO" id="GO:0005524">
    <property type="term" value="F:ATP binding"/>
    <property type="evidence" value="ECO:0007669"/>
    <property type="project" value="UniProtKB-KW"/>
</dbReference>
<evidence type="ECO:0000256" key="3">
    <source>
        <dbReference type="ARBA" id="ARBA00022722"/>
    </source>
</evidence>
<keyword evidence="5" id="KW-0547">Nucleotide-binding</keyword>
<accession>A0A1G6VH38</accession>
<keyword evidence="6" id="KW-0378">Hydrolase</keyword>
<dbReference type="InterPro" id="IPR054712">
    <property type="entry name" value="Cas3-like_dom"/>
</dbReference>
<evidence type="ECO:0000256" key="2">
    <source>
        <dbReference type="ARBA" id="ARBA00009046"/>
    </source>
</evidence>
<evidence type="ECO:0000259" key="10">
    <source>
        <dbReference type="PROSITE" id="PS51643"/>
    </source>
</evidence>
<reference evidence="11" key="1">
    <citation type="journal article" date="2014" name="Int. J. Syst. Evol. Microbiol.">
        <title>Complete genome of a new Firmicutes species belonging to the dominant human colonic microbiota ('Ruminococcus bicirculans') reveals two chromosomes and a selective capacity to utilize plant glucans.</title>
        <authorList>
            <consortium name="NISC Comparative Sequencing Program"/>
            <person name="Wegmann U."/>
            <person name="Louis P."/>
            <person name="Goesmann A."/>
            <person name="Henrissat B."/>
            <person name="Duncan S.H."/>
            <person name="Flint H.J."/>
        </authorList>
    </citation>
    <scope>NUCLEOTIDE SEQUENCE</scope>
    <source>
        <strain evidence="11">NBRC 103191</strain>
    </source>
</reference>
<dbReference type="Gene3D" id="1.10.3210.30">
    <property type="match status" value="1"/>
</dbReference>
<reference evidence="12 13" key="2">
    <citation type="submission" date="2016-10" db="EMBL/GenBank/DDBJ databases">
        <authorList>
            <person name="de Groot N.N."/>
        </authorList>
    </citation>
    <scope>NUCLEOTIDE SEQUENCE [LARGE SCALE GENOMIC DNA]</scope>
    <source>
        <strain evidence="12 13">DSM 23406</strain>
    </source>
</reference>
<dbReference type="EMBL" id="BSOK01000009">
    <property type="protein sequence ID" value="GLR28491.1"/>
    <property type="molecule type" value="Genomic_DNA"/>
</dbReference>
<keyword evidence="3" id="KW-0540">Nuclease</keyword>
<gene>
    <name evidence="11" type="ORF">GCM10007915_07290</name>
    <name evidence="12" type="ORF">SAMN05660405_00579</name>
</gene>
<keyword evidence="9" id="KW-0051">Antiviral defense</keyword>
<keyword evidence="7 12" id="KW-0347">Helicase</keyword>
<dbReference type="Proteomes" id="UP001156645">
    <property type="component" value="Unassembled WGS sequence"/>
</dbReference>
<evidence type="ECO:0000256" key="7">
    <source>
        <dbReference type="ARBA" id="ARBA00022806"/>
    </source>
</evidence>
<dbReference type="SUPFAM" id="SSF52540">
    <property type="entry name" value="P-loop containing nucleoside triphosphate hydrolases"/>
    <property type="match status" value="1"/>
</dbReference>
<keyword evidence="4" id="KW-0479">Metal-binding</keyword>
<dbReference type="CDD" id="cd17930">
    <property type="entry name" value="DEXHc_cas3"/>
    <property type="match status" value="1"/>
</dbReference>
<dbReference type="InterPro" id="IPR014001">
    <property type="entry name" value="Helicase_ATP-bd"/>
</dbReference>
<dbReference type="GO" id="GO:0046872">
    <property type="term" value="F:metal ion binding"/>
    <property type="evidence" value="ECO:0007669"/>
    <property type="project" value="UniProtKB-KW"/>
</dbReference>
<evidence type="ECO:0000256" key="9">
    <source>
        <dbReference type="ARBA" id="ARBA00023118"/>
    </source>
</evidence>
<evidence type="ECO:0000313" key="13">
    <source>
        <dbReference type="Proteomes" id="UP000198501"/>
    </source>
</evidence>
<organism evidence="12 13">
    <name type="scientific">Psychrobacter pacificensis</name>
    <dbReference type="NCBI Taxonomy" id="112002"/>
    <lineage>
        <taxon>Bacteria</taxon>
        <taxon>Pseudomonadati</taxon>
        <taxon>Pseudomonadota</taxon>
        <taxon>Gammaproteobacteria</taxon>
        <taxon>Moraxellales</taxon>
        <taxon>Moraxellaceae</taxon>
        <taxon>Psychrobacter</taxon>
    </lineage>
</organism>
<dbReference type="Pfam" id="PF22590">
    <property type="entry name" value="Cas3-like_C_2"/>
    <property type="match status" value="1"/>
</dbReference>
<dbReference type="GO" id="GO:0003676">
    <property type="term" value="F:nucleic acid binding"/>
    <property type="evidence" value="ECO:0007669"/>
    <property type="project" value="InterPro"/>
</dbReference>
<sequence>MKNLNIQNKQADSLEQKFIAHVRQSDGAEQLLYDHLTGTAEISRALALKIGLPLSGELIGLVHDLGKYSTAFQEYIKECVIHDNYKELGLDEDEEAEILRRGKPTKGSVDHSTAGAIYLKEQFEKLGSSYLKAHTQQKIRRYEGQLLADMMFICVASHHSGLVNVVGQNAQPYLLNRKNKPEEKTHYTQALERAKQEQLFAQLDDSFKKDTLKEFQGIVKKIMVDSRATDKQKDFYLGFLTRLLFSCLIDADRSNSIAFEHPNQAHFLDYKRPDWQIAIDKIETLYQGFADKAEHSPPNPINEQRNHIAQTCLHAAQSDQGIFTLTVPTGGGKTLASLRFAVQHAKRHNLDRIIYIIPFTSIIEQNAAEVRKILEEEGPNGVFDGQWVLEQHSNLEPDVQTWQSKLIMDNWNAPIVFTTMVQFLESCFGGGTKGVRRLHQLSRAVLIFDEIQTLPMNCYYLFCSALNFLTTHASATAVLCTATQPVLDNLPIAHNGSLNSATEIIGERTQLHTLFDTLQRVDIHDHTKNPQDLDGLTNYVNHNFAQFSSTLVIVNTKTWASQLYQKLSDTVSENELYHLSTSQCARHRKDLLDQIRNRLKQGLPTLVISTQLIEAGVDVSFRSIVRFLVGLDSIAQAAGRCNRHGEMRDDQDKPVKGQVFIVRPESENLSKLPTIAQGKAIMSNILSQWAHDAYGDVHLLHPDIMQQFFHHYYQTEHGIKEMAYPIKDSKGKSAGTETLYNWLSSNSTNPLTNNNNAQRHQAEQFPQLWQSFMDAGRTFKAIDAPTKAIIVPYLEEGRHLISALCNTSVSDSHFYQLVRDAQQYSINVFAHTFDALFTAGALHTVRDTGIFILSEAFYDAQMGLNIEGTSELDLLAF</sequence>
<keyword evidence="12" id="KW-0255">Endonuclease</keyword>
<dbReference type="SMART" id="SM00487">
    <property type="entry name" value="DEXDc"/>
    <property type="match status" value="1"/>
</dbReference>
<comment type="similarity">
    <text evidence="1">In the N-terminal section; belongs to the CRISPR-associated nuclease Cas3-HD family.</text>
</comment>
<dbReference type="SUPFAM" id="SSF109604">
    <property type="entry name" value="HD-domain/PDEase-like"/>
    <property type="match status" value="1"/>
</dbReference>
<evidence type="ECO:0000256" key="5">
    <source>
        <dbReference type="ARBA" id="ARBA00022741"/>
    </source>
</evidence>
<feature type="domain" description="HD Cas3-type" evidence="10">
    <location>
        <begin position="25"/>
        <end position="254"/>
    </location>
</feature>
<dbReference type="GO" id="GO:0004519">
    <property type="term" value="F:endonuclease activity"/>
    <property type="evidence" value="ECO:0007669"/>
    <property type="project" value="UniProtKB-KW"/>
</dbReference>
<dbReference type="NCBIfam" id="TIGR01587">
    <property type="entry name" value="cas3_core"/>
    <property type="match status" value="1"/>
</dbReference>
<dbReference type="NCBIfam" id="TIGR01596">
    <property type="entry name" value="cas3_HD"/>
    <property type="match status" value="1"/>
</dbReference>
<reference evidence="11" key="4">
    <citation type="submission" date="2023-01" db="EMBL/GenBank/DDBJ databases">
        <title>Draft genome sequence of Psychrobacter pacificensis strain NBRC 103191.</title>
        <authorList>
            <person name="Sun Q."/>
            <person name="Mori K."/>
        </authorList>
    </citation>
    <scope>NUCLEOTIDE SEQUENCE</scope>
    <source>
        <strain evidence="11">NBRC 103191</strain>
    </source>
</reference>
<dbReference type="EMBL" id="FNAL01000003">
    <property type="protein sequence ID" value="SDD52824.1"/>
    <property type="molecule type" value="Genomic_DNA"/>
</dbReference>
<dbReference type="InterPro" id="IPR038257">
    <property type="entry name" value="CRISPR-assoc_Cas3_HD_sf"/>
</dbReference>
<keyword evidence="14" id="KW-1185">Reference proteome</keyword>
<evidence type="ECO:0000256" key="4">
    <source>
        <dbReference type="ARBA" id="ARBA00022723"/>
    </source>
</evidence>
<evidence type="ECO:0000313" key="11">
    <source>
        <dbReference type="EMBL" id="GLR28491.1"/>
    </source>
</evidence>
<comment type="similarity">
    <text evidence="2">In the central section; belongs to the CRISPR-associated helicase Cas3 family.</text>
</comment>
<reference evidence="14" key="3">
    <citation type="journal article" date="2019" name="Int. J. Syst. Evol. Microbiol.">
        <title>The Global Catalogue of Microorganisms (GCM) 10K type strain sequencing project: providing services to taxonomists for standard genome sequencing and annotation.</title>
        <authorList>
            <consortium name="The Broad Institute Genomics Platform"/>
            <consortium name="The Broad Institute Genome Sequencing Center for Infectious Disease"/>
            <person name="Wu L."/>
            <person name="Ma J."/>
        </authorList>
    </citation>
    <scope>NUCLEOTIDE SEQUENCE [LARGE SCALE GENOMIC DNA]</scope>
    <source>
        <strain evidence="14">NBRC 103191</strain>
    </source>
</reference>
<keyword evidence="8" id="KW-0067">ATP-binding</keyword>
<protein>
    <submittedName>
        <fullName evidence="12">CRISPR-associated endonuclease/helicase Cas3</fullName>
    </submittedName>
    <submittedName>
        <fullName evidence="11">CRISPR-associated helicase/endonuclease Cas3</fullName>
    </submittedName>
</protein>
<dbReference type="Pfam" id="PF18019">
    <property type="entry name" value="Cas3_HD"/>
    <property type="match status" value="1"/>
</dbReference>
<dbReference type="RefSeq" id="WP_093068669.1">
    <property type="nucleotide sequence ID" value="NZ_BSOK01000009.1"/>
</dbReference>